<proteinExistence type="predicted"/>
<reference evidence="1 2" key="1">
    <citation type="journal article" date="2020" name="Mol. Plant">
        <title>The Chromosome-Based Rubber Tree Genome Provides New Insights into Spurge Genome Evolution and Rubber Biosynthesis.</title>
        <authorList>
            <person name="Liu J."/>
            <person name="Shi C."/>
            <person name="Shi C.C."/>
            <person name="Li W."/>
            <person name="Zhang Q.J."/>
            <person name="Zhang Y."/>
            <person name="Li K."/>
            <person name="Lu H.F."/>
            <person name="Shi C."/>
            <person name="Zhu S.T."/>
            <person name="Xiao Z.Y."/>
            <person name="Nan H."/>
            <person name="Yue Y."/>
            <person name="Zhu X.G."/>
            <person name="Wu Y."/>
            <person name="Hong X.N."/>
            <person name="Fan G.Y."/>
            <person name="Tong Y."/>
            <person name="Zhang D."/>
            <person name="Mao C.L."/>
            <person name="Liu Y.L."/>
            <person name="Hao S.J."/>
            <person name="Liu W.Q."/>
            <person name="Lv M.Q."/>
            <person name="Zhang H.B."/>
            <person name="Liu Y."/>
            <person name="Hu-Tang G.R."/>
            <person name="Wang J.P."/>
            <person name="Wang J.H."/>
            <person name="Sun Y.H."/>
            <person name="Ni S.B."/>
            <person name="Chen W.B."/>
            <person name="Zhang X.C."/>
            <person name="Jiao Y.N."/>
            <person name="Eichler E.E."/>
            <person name="Li G.H."/>
            <person name="Liu X."/>
            <person name="Gao L.Z."/>
        </authorList>
    </citation>
    <scope>NUCLEOTIDE SEQUENCE [LARGE SCALE GENOMIC DNA]</scope>
    <source>
        <strain evidence="2">cv. GT1</strain>
        <tissue evidence="1">Leaf</tissue>
    </source>
</reference>
<name>A0A6A6K2B1_HEVBR</name>
<protein>
    <submittedName>
        <fullName evidence="1">Uncharacterized protein</fullName>
    </submittedName>
</protein>
<keyword evidence="2" id="KW-1185">Reference proteome</keyword>
<evidence type="ECO:0000313" key="1">
    <source>
        <dbReference type="EMBL" id="KAF2282654.1"/>
    </source>
</evidence>
<dbReference type="Proteomes" id="UP000467840">
    <property type="component" value="Unassembled WGS sequence"/>
</dbReference>
<evidence type="ECO:0000313" key="2">
    <source>
        <dbReference type="Proteomes" id="UP000467840"/>
    </source>
</evidence>
<organism evidence="1 2">
    <name type="scientific">Hevea brasiliensis</name>
    <name type="common">Para rubber tree</name>
    <name type="synonym">Siphonia brasiliensis</name>
    <dbReference type="NCBI Taxonomy" id="3981"/>
    <lineage>
        <taxon>Eukaryota</taxon>
        <taxon>Viridiplantae</taxon>
        <taxon>Streptophyta</taxon>
        <taxon>Embryophyta</taxon>
        <taxon>Tracheophyta</taxon>
        <taxon>Spermatophyta</taxon>
        <taxon>Magnoliopsida</taxon>
        <taxon>eudicotyledons</taxon>
        <taxon>Gunneridae</taxon>
        <taxon>Pentapetalae</taxon>
        <taxon>rosids</taxon>
        <taxon>fabids</taxon>
        <taxon>Malpighiales</taxon>
        <taxon>Euphorbiaceae</taxon>
        <taxon>Crotonoideae</taxon>
        <taxon>Micrandreae</taxon>
        <taxon>Hevea</taxon>
    </lineage>
</organism>
<dbReference type="AlphaFoldDB" id="A0A6A6K2B1"/>
<sequence length="182" mass="20226">MEVKKGDDHQVREGAASSSMKVCIGIGDDDRGPVIRHGKALLTEAQLCELQRQVIIYKPSAGLPVQVLPFWKSVSSSFGFVNGGICRLYPSFQGYGTSCLNRSYVDVNQGDVEEQIESGDAAEILFVARIIAKRTCTEVQRSVWKLPNHPLFSVPPLIPPPLRVVCTILQSCPRREWHKLNH</sequence>
<accession>A0A6A6K2B1</accession>
<gene>
    <name evidence="1" type="ORF">GH714_043764</name>
</gene>
<dbReference type="EMBL" id="JAAGAX010000073">
    <property type="protein sequence ID" value="KAF2282654.1"/>
    <property type="molecule type" value="Genomic_DNA"/>
</dbReference>
<comment type="caution">
    <text evidence="1">The sequence shown here is derived from an EMBL/GenBank/DDBJ whole genome shotgun (WGS) entry which is preliminary data.</text>
</comment>